<sequence>MKEIILVPLIILSILPVVPFLGVYYFCSYLDYSKKAAIMRAMDVTTFFLIISVSALFNMQFGSNFGFYLILLILLITGGLIGGAQNRKKGKIDMRLLLRAVWRITFAGTGVAYILLFLMSMLTYITSA</sequence>
<evidence type="ECO:0000256" key="1">
    <source>
        <dbReference type="SAM" id="Phobius"/>
    </source>
</evidence>
<gene>
    <name evidence="2" type="ORF">J2Z32_000978</name>
</gene>
<comment type="caution">
    <text evidence="2">The sequence shown here is derived from an EMBL/GenBank/DDBJ whole genome shotgun (WGS) entry which is preliminary data.</text>
</comment>
<dbReference type="Pfam" id="PF11877">
    <property type="entry name" value="DUF3397"/>
    <property type="match status" value="1"/>
</dbReference>
<dbReference type="InterPro" id="IPR024515">
    <property type="entry name" value="DUF3397"/>
</dbReference>
<protein>
    <recommendedName>
        <fullName evidence="4">DUF3397 domain-containing protein</fullName>
    </recommendedName>
</protein>
<keyword evidence="1" id="KW-0812">Transmembrane</keyword>
<name>A0ABS4FP58_9BACL</name>
<dbReference type="Proteomes" id="UP001519272">
    <property type="component" value="Unassembled WGS sequence"/>
</dbReference>
<evidence type="ECO:0000313" key="2">
    <source>
        <dbReference type="EMBL" id="MBP1904361.1"/>
    </source>
</evidence>
<keyword evidence="3" id="KW-1185">Reference proteome</keyword>
<feature type="transmembrane region" description="Helical" evidence="1">
    <location>
        <begin position="6"/>
        <end position="26"/>
    </location>
</feature>
<keyword evidence="1" id="KW-0472">Membrane</keyword>
<feature type="transmembrane region" description="Helical" evidence="1">
    <location>
        <begin position="104"/>
        <end position="125"/>
    </location>
</feature>
<evidence type="ECO:0008006" key="4">
    <source>
        <dbReference type="Google" id="ProtNLM"/>
    </source>
</evidence>
<feature type="transmembrane region" description="Helical" evidence="1">
    <location>
        <begin position="38"/>
        <end position="59"/>
    </location>
</feature>
<dbReference type="RefSeq" id="WP_210088038.1">
    <property type="nucleotide sequence ID" value="NZ_JAGGKG010000003.1"/>
</dbReference>
<reference evidence="2 3" key="1">
    <citation type="submission" date="2021-03" db="EMBL/GenBank/DDBJ databases">
        <title>Genomic Encyclopedia of Type Strains, Phase IV (KMG-IV): sequencing the most valuable type-strain genomes for metagenomic binning, comparative biology and taxonomic classification.</title>
        <authorList>
            <person name="Goeker M."/>
        </authorList>
    </citation>
    <scope>NUCLEOTIDE SEQUENCE [LARGE SCALE GENOMIC DNA]</scope>
    <source>
        <strain evidence="2 3">DSM 14349</strain>
    </source>
</reference>
<accession>A0ABS4FP58</accession>
<evidence type="ECO:0000313" key="3">
    <source>
        <dbReference type="Proteomes" id="UP001519272"/>
    </source>
</evidence>
<proteinExistence type="predicted"/>
<keyword evidence="1" id="KW-1133">Transmembrane helix</keyword>
<organism evidence="2 3">
    <name type="scientific">Paenibacillus turicensis</name>
    <dbReference type="NCBI Taxonomy" id="160487"/>
    <lineage>
        <taxon>Bacteria</taxon>
        <taxon>Bacillati</taxon>
        <taxon>Bacillota</taxon>
        <taxon>Bacilli</taxon>
        <taxon>Bacillales</taxon>
        <taxon>Paenibacillaceae</taxon>
        <taxon>Paenibacillus</taxon>
    </lineage>
</organism>
<feature type="transmembrane region" description="Helical" evidence="1">
    <location>
        <begin position="65"/>
        <end position="84"/>
    </location>
</feature>
<dbReference type="EMBL" id="JAGGKG010000003">
    <property type="protein sequence ID" value="MBP1904361.1"/>
    <property type="molecule type" value="Genomic_DNA"/>
</dbReference>